<feature type="region of interest" description="Disordered" evidence="1">
    <location>
        <begin position="430"/>
        <end position="456"/>
    </location>
</feature>
<proteinExistence type="predicted"/>
<evidence type="ECO:0000313" key="3">
    <source>
        <dbReference type="Proteomes" id="UP000230233"/>
    </source>
</evidence>
<evidence type="ECO:0000256" key="1">
    <source>
        <dbReference type="SAM" id="MobiDB-lite"/>
    </source>
</evidence>
<dbReference type="EMBL" id="PDUG01000001">
    <property type="protein sequence ID" value="PIC52919.1"/>
    <property type="molecule type" value="Genomic_DNA"/>
</dbReference>
<name>A0A2G5VM94_9PELO</name>
<feature type="region of interest" description="Disordered" evidence="1">
    <location>
        <begin position="94"/>
        <end position="230"/>
    </location>
</feature>
<sequence>MPSSQDVEGSKKTTVVPRREVNGTASTIPTEQCVAHDRKRHSKVSKNFDLSKDGEPRTVPQIWSASREESLTSFLIFKQRTAWIQKTPRQLSATRGSSLKNTNSRINGTTQTFVKQDRIMPSSSSGSAVSIQQSSRQQKEVSEPIKVPTSSSHGSGKKENSLKPCGVKKPSYVTGRNPAEGGRSFWHKVQNRGWKSSHNDHEASQGRSRDALGKPKSIEEAPTKFNSRRSTKYAKQYLREENPTTLKAEATEDVEHEDNASSLLTEKNRRHTTVAKQTSQLRVQRSLQIKSMEQSPTSIQLEKEVKQTFWWRLSRLSIVNLMTGEIIGRLEKKTSGPDRTVRRRLEAHQHCPVESSIVTKIDGHRCNEWPKHIIQGHTTTRSTTRPTHKWNLEIRTTSGRQYHQQSESQRQLVEDKKKKVTIRHQYLRRKESSPIGQKLQRSRKTKTQVKMTRQGPEVQKTCLASQMEQRTSQSRQRIGKRSFSGRWKSKINDIRSVCSHQEKEIKQTAGTLQSRHLPSSIVNSRSQDNSSQANCYQEAKYQARALCGRVRLRGKTQLQAHNSHVIMNVETQPIKESVQDATTLIRATTSKESEVVRIIQSTTSEEDS</sequence>
<dbReference type="Proteomes" id="UP000230233">
    <property type="component" value="Chromosome I"/>
</dbReference>
<feature type="compositionally biased region" description="Low complexity" evidence="1">
    <location>
        <begin position="122"/>
        <end position="135"/>
    </location>
</feature>
<evidence type="ECO:0000313" key="2">
    <source>
        <dbReference type="EMBL" id="PIC52919.1"/>
    </source>
</evidence>
<comment type="caution">
    <text evidence="2">The sequence shown here is derived from an EMBL/GenBank/DDBJ whole genome shotgun (WGS) entry which is preliminary data.</text>
</comment>
<dbReference type="AlphaFoldDB" id="A0A2G5VM94"/>
<feature type="region of interest" description="Disordered" evidence="1">
    <location>
        <begin position="1"/>
        <end position="57"/>
    </location>
</feature>
<accession>A0A2G5VM94</accession>
<gene>
    <name evidence="2" type="primary">Cnig_chr_I.g2831</name>
    <name evidence="2" type="ORF">B9Z55_002831</name>
</gene>
<keyword evidence="3" id="KW-1185">Reference proteome</keyword>
<organism evidence="2 3">
    <name type="scientific">Caenorhabditis nigoni</name>
    <dbReference type="NCBI Taxonomy" id="1611254"/>
    <lineage>
        <taxon>Eukaryota</taxon>
        <taxon>Metazoa</taxon>
        <taxon>Ecdysozoa</taxon>
        <taxon>Nematoda</taxon>
        <taxon>Chromadorea</taxon>
        <taxon>Rhabditida</taxon>
        <taxon>Rhabditina</taxon>
        <taxon>Rhabditomorpha</taxon>
        <taxon>Rhabditoidea</taxon>
        <taxon>Rhabditidae</taxon>
        <taxon>Peloderinae</taxon>
        <taxon>Caenorhabditis</taxon>
    </lineage>
</organism>
<reference evidence="3" key="1">
    <citation type="submission" date="2017-10" db="EMBL/GenBank/DDBJ databases">
        <title>Rapid genome shrinkage in a self-fertile nematode reveals novel sperm competition proteins.</title>
        <authorList>
            <person name="Yin D."/>
            <person name="Schwarz E.M."/>
            <person name="Thomas C.G."/>
            <person name="Felde R.L."/>
            <person name="Korf I.F."/>
            <person name="Cutter A.D."/>
            <person name="Schartner C.M."/>
            <person name="Ralston E.J."/>
            <person name="Meyer B.J."/>
            <person name="Haag E.S."/>
        </authorList>
    </citation>
    <scope>NUCLEOTIDE SEQUENCE [LARGE SCALE GENOMIC DNA]</scope>
    <source>
        <strain evidence="3">JU1422</strain>
    </source>
</reference>
<protein>
    <submittedName>
        <fullName evidence="2">Uncharacterized protein</fullName>
    </submittedName>
</protein>
<feature type="compositionally biased region" description="Basic and acidic residues" evidence="1">
    <location>
        <begin position="197"/>
        <end position="222"/>
    </location>
</feature>
<feature type="compositionally biased region" description="Polar residues" evidence="1">
    <location>
        <begin position="94"/>
        <end position="114"/>
    </location>
</feature>